<accession>A0ABQ5ATG4</accession>
<feature type="region of interest" description="Disordered" evidence="1">
    <location>
        <begin position="109"/>
        <end position="128"/>
    </location>
</feature>
<proteinExistence type="predicted"/>
<feature type="compositionally biased region" description="Acidic residues" evidence="1">
    <location>
        <begin position="93"/>
        <end position="104"/>
    </location>
</feature>
<sequence>MSSSSLRATVTYTSISSALDSPPWGFPLISESDHEAPEEAPQSPEQAPPAYVPAPEYLEYLAPSDDEVLAEDQPLPTDASPTTDSPGYIADSEPIEDDFKEDLEMDRVDYTDDDKEEEESSDDDEEEEYVALANSNLPIPNFVPSSEEMKSFQTDEARIYVRTHTPPSPSVEARLARFMAAPTLSSLPPSLLSPLLSPLPRIPSPPLLLPPLHTSPTYARAPLGYKATMVRLRAASPSIYHPLPPPLPLPLLDQIDDIPEADMPPWKRTCFTTPSHKFNIRESLAAAAARQTGPALTHVVDYGFIDTLDASIRATDDRVMTALEGVNKRMTDLAATHRQDSEEFYTHHQNAQDDRAELRAHITTLSQALEARIRTLEAQKMAPKKTTTPITDAAIKLLIAQGVADALAKYEANKSSGNGHDNHSSGSGSGRTPYTTRECTYSDFLKCQPINFKGTERVTVGHDAAYGMTWKTLMKMLTEKYYPRSEIKKLEIEIWNLKVKGTDVVSYTQRFQELALMCGRMFHEESDQVEKYVRGLPDMIQGSVMASKPKMMQEAIELANDLMDQKIRTFAERQAENERKLEDNTRNNQTQQ</sequence>
<evidence type="ECO:0000313" key="3">
    <source>
        <dbReference type="EMBL" id="GJT04379.1"/>
    </source>
</evidence>
<feature type="compositionally biased region" description="Basic and acidic residues" evidence="1">
    <location>
        <begin position="573"/>
        <end position="585"/>
    </location>
</feature>
<dbReference type="InterPro" id="IPR005162">
    <property type="entry name" value="Retrotrans_gag_dom"/>
</dbReference>
<feature type="region of interest" description="Disordered" evidence="1">
    <location>
        <begin position="573"/>
        <end position="592"/>
    </location>
</feature>
<gene>
    <name evidence="3" type="ORF">Tco_0838841</name>
</gene>
<organism evidence="3 4">
    <name type="scientific">Tanacetum coccineum</name>
    <dbReference type="NCBI Taxonomy" id="301880"/>
    <lineage>
        <taxon>Eukaryota</taxon>
        <taxon>Viridiplantae</taxon>
        <taxon>Streptophyta</taxon>
        <taxon>Embryophyta</taxon>
        <taxon>Tracheophyta</taxon>
        <taxon>Spermatophyta</taxon>
        <taxon>Magnoliopsida</taxon>
        <taxon>eudicotyledons</taxon>
        <taxon>Gunneridae</taxon>
        <taxon>Pentapetalae</taxon>
        <taxon>asterids</taxon>
        <taxon>campanulids</taxon>
        <taxon>Asterales</taxon>
        <taxon>Asteraceae</taxon>
        <taxon>Asteroideae</taxon>
        <taxon>Anthemideae</taxon>
        <taxon>Anthemidinae</taxon>
        <taxon>Tanacetum</taxon>
    </lineage>
</organism>
<keyword evidence="4" id="KW-1185">Reference proteome</keyword>
<feature type="domain" description="Retrotransposon gag" evidence="2">
    <location>
        <begin position="467"/>
        <end position="537"/>
    </location>
</feature>
<evidence type="ECO:0000313" key="4">
    <source>
        <dbReference type="Proteomes" id="UP001151760"/>
    </source>
</evidence>
<dbReference type="Pfam" id="PF03732">
    <property type="entry name" value="Retrotrans_gag"/>
    <property type="match status" value="1"/>
</dbReference>
<keyword evidence="3" id="KW-0548">Nucleotidyltransferase</keyword>
<evidence type="ECO:0000259" key="2">
    <source>
        <dbReference type="Pfam" id="PF03732"/>
    </source>
</evidence>
<evidence type="ECO:0000256" key="1">
    <source>
        <dbReference type="SAM" id="MobiDB-lite"/>
    </source>
</evidence>
<protein>
    <submittedName>
        <fullName evidence="3">Reverse transcriptase domain-containing protein</fullName>
    </submittedName>
</protein>
<reference evidence="3" key="1">
    <citation type="journal article" date="2022" name="Int. J. Mol. Sci.">
        <title>Draft Genome of Tanacetum Coccineum: Genomic Comparison of Closely Related Tanacetum-Family Plants.</title>
        <authorList>
            <person name="Yamashiro T."/>
            <person name="Shiraishi A."/>
            <person name="Nakayama K."/>
            <person name="Satake H."/>
        </authorList>
    </citation>
    <scope>NUCLEOTIDE SEQUENCE</scope>
</reference>
<dbReference type="Proteomes" id="UP001151760">
    <property type="component" value="Unassembled WGS sequence"/>
</dbReference>
<keyword evidence="3" id="KW-0808">Transferase</keyword>
<feature type="region of interest" description="Disordered" evidence="1">
    <location>
        <begin position="414"/>
        <end position="433"/>
    </location>
</feature>
<name>A0ABQ5ATG4_9ASTR</name>
<dbReference type="GO" id="GO:0003964">
    <property type="term" value="F:RNA-directed DNA polymerase activity"/>
    <property type="evidence" value="ECO:0007669"/>
    <property type="project" value="UniProtKB-KW"/>
</dbReference>
<feature type="compositionally biased region" description="Acidic residues" evidence="1">
    <location>
        <begin position="111"/>
        <end position="128"/>
    </location>
</feature>
<keyword evidence="3" id="KW-0695">RNA-directed DNA polymerase</keyword>
<feature type="region of interest" description="Disordered" evidence="1">
    <location>
        <begin position="13"/>
        <end position="104"/>
    </location>
</feature>
<dbReference type="EMBL" id="BQNB010012504">
    <property type="protein sequence ID" value="GJT04379.1"/>
    <property type="molecule type" value="Genomic_DNA"/>
</dbReference>
<reference evidence="3" key="2">
    <citation type="submission" date="2022-01" db="EMBL/GenBank/DDBJ databases">
        <authorList>
            <person name="Yamashiro T."/>
            <person name="Shiraishi A."/>
            <person name="Satake H."/>
            <person name="Nakayama K."/>
        </authorList>
    </citation>
    <scope>NUCLEOTIDE SEQUENCE</scope>
</reference>
<comment type="caution">
    <text evidence="3">The sequence shown here is derived from an EMBL/GenBank/DDBJ whole genome shotgun (WGS) entry which is preliminary data.</text>
</comment>